<comment type="caution">
    <text evidence="6">The sequence shown here is derived from an EMBL/GenBank/DDBJ whole genome shotgun (WGS) entry which is preliminary data.</text>
</comment>
<evidence type="ECO:0000313" key="7">
    <source>
        <dbReference type="EMBL" id="RKE87428.1"/>
    </source>
</evidence>
<dbReference type="Gene3D" id="1.10.10.10">
    <property type="entry name" value="Winged helix-like DNA-binding domain superfamily/Winged helix DNA-binding domain"/>
    <property type="match status" value="1"/>
</dbReference>
<evidence type="ECO:0000313" key="6">
    <source>
        <dbReference type="EMBL" id="PHM27258.1"/>
    </source>
</evidence>
<dbReference type="RefSeq" id="WP_187651030.1">
    <property type="nucleotide sequence ID" value="NZ_CAWNOJ010000001.1"/>
</dbReference>
<dbReference type="InterPro" id="IPR036390">
    <property type="entry name" value="WH_DNA-bd_sf"/>
</dbReference>
<dbReference type="AlphaFoldDB" id="A0A2D0IZ82"/>
<dbReference type="PANTHER" id="PTHR30346">
    <property type="entry name" value="TRANSCRIPTIONAL DUAL REGULATOR HCAR-RELATED"/>
    <property type="match status" value="1"/>
</dbReference>
<gene>
    <name evidence="7" type="ORF">BDE27_3775</name>
    <name evidence="6" type="ORF">Xehl_00252</name>
</gene>
<dbReference type="SUPFAM" id="SSF46785">
    <property type="entry name" value="Winged helix' DNA-binding domain"/>
    <property type="match status" value="1"/>
</dbReference>
<keyword evidence="2" id="KW-0805">Transcription regulation</keyword>
<dbReference type="Pfam" id="PF00126">
    <property type="entry name" value="HTH_1"/>
    <property type="match status" value="1"/>
</dbReference>
<reference evidence="7 9" key="2">
    <citation type="submission" date="2018-09" db="EMBL/GenBank/DDBJ databases">
        <title>Genomic Encyclopedia of Archaeal and Bacterial Type Strains, Phase II (KMG-II): from individual species to whole genera.</title>
        <authorList>
            <person name="Goeker M."/>
        </authorList>
    </citation>
    <scope>NUCLEOTIDE SEQUENCE [LARGE SCALE GENOMIC DNA]</scope>
    <source>
        <strain evidence="7 9">DSM 16337</strain>
    </source>
</reference>
<name>A0A2D0IZ82_9GAMM</name>
<dbReference type="GO" id="GO:0003677">
    <property type="term" value="F:DNA binding"/>
    <property type="evidence" value="ECO:0007669"/>
    <property type="project" value="UniProtKB-KW"/>
</dbReference>
<reference evidence="6 8" key="1">
    <citation type="journal article" date="2017" name="Nat. Microbiol.">
        <title>Natural product diversity associated with the nematode symbionts Photorhabdus and Xenorhabdus.</title>
        <authorList>
            <person name="Tobias N.J."/>
            <person name="Wolff H."/>
            <person name="Djahanschiri B."/>
            <person name="Grundmann F."/>
            <person name="Kronenwerth M."/>
            <person name="Shi Y.M."/>
            <person name="Simonyi S."/>
            <person name="Grun P."/>
            <person name="Shapiro-Ilan D."/>
            <person name="Pidot S.J."/>
            <person name="Stinear T.P."/>
            <person name="Ebersberger I."/>
            <person name="Bode H.B."/>
        </authorList>
    </citation>
    <scope>NUCLEOTIDE SEQUENCE [LARGE SCALE GENOMIC DNA]</scope>
    <source>
        <strain evidence="6 8">DSM 16337</strain>
    </source>
</reference>
<dbReference type="InterPro" id="IPR036388">
    <property type="entry name" value="WH-like_DNA-bd_sf"/>
</dbReference>
<proteinExistence type="inferred from homology"/>
<dbReference type="PANTHER" id="PTHR30346:SF28">
    <property type="entry name" value="HTH-TYPE TRANSCRIPTIONAL REGULATOR CYNR"/>
    <property type="match status" value="1"/>
</dbReference>
<feature type="domain" description="HTH lysR-type" evidence="5">
    <location>
        <begin position="1"/>
        <end position="58"/>
    </location>
</feature>
<evidence type="ECO:0000313" key="9">
    <source>
        <dbReference type="Proteomes" id="UP000283568"/>
    </source>
</evidence>
<accession>A0A2D0IZ82</accession>
<evidence type="ECO:0000259" key="5">
    <source>
        <dbReference type="PROSITE" id="PS50931"/>
    </source>
</evidence>
<keyword evidence="9" id="KW-1185">Reference proteome</keyword>
<keyword evidence="4" id="KW-0804">Transcription</keyword>
<dbReference type="EMBL" id="RAQI01000007">
    <property type="protein sequence ID" value="RKE87428.1"/>
    <property type="molecule type" value="Genomic_DNA"/>
</dbReference>
<dbReference type="InterPro" id="IPR000847">
    <property type="entry name" value="LysR_HTH_N"/>
</dbReference>
<dbReference type="Proteomes" id="UP000283568">
    <property type="component" value="Unassembled WGS sequence"/>
</dbReference>
<dbReference type="GO" id="GO:0032993">
    <property type="term" value="C:protein-DNA complex"/>
    <property type="evidence" value="ECO:0007669"/>
    <property type="project" value="TreeGrafter"/>
</dbReference>
<sequence length="299" mass="33794">MDIRNLEAFIVLAETLNYHKASERLYLSQPALTKKIHGLEDILGASLFTRGPNGTRLTDFGQKTLENTRKFLSHYEHFKSQVHFDSKEDMVRHLYVGSCFPIHNYSQIENQIVEKKGNVVLSLVTGLSVEQQINLLNAGMLHVAVMPLSSIIAQLEPKKVFTERLIYIFKKGSYLVSKCRTALSKFGNGVTPTNSPEKKEMVELTECLNVFPIYTGAGDNMHLLLKTNDIMLIVEMITKNNAYTCVPKRIISSIPEYYMNFLEIVETDKKIDLGVVWAKSIDESLIEDAENFSALVANV</sequence>
<evidence type="ECO:0000256" key="2">
    <source>
        <dbReference type="ARBA" id="ARBA00023015"/>
    </source>
</evidence>
<organism evidence="6 8">
    <name type="scientific">Xenorhabdus ehlersii</name>
    <dbReference type="NCBI Taxonomy" id="290111"/>
    <lineage>
        <taxon>Bacteria</taxon>
        <taxon>Pseudomonadati</taxon>
        <taxon>Pseudomonadota</taxon>
        <taxon>Gammaproteobacteria</taxon>
        <taxon>Enterobacterales</taxon>
        <taxon>Morganellaceae</taxon>
        <taxon>Xenorhabdus</taxon>
    </lineage>
</organism>
<dbReference type="PROSITE" id="PS50931">
    <property type="entry name" value="HTH_LYSR"/>
    <property type="match status" value="1"/>
</dbReference>
<dbReference type="PRINTS" id="PR00039">
    <property type="entry name" value="HTHLYSR"/>
</dbReference>
<evidence type="ECO:0000313" key="8">
    <source>
        <dbReference type="Proteomes" id="UP000225605"/>
    </source>
</evidence>
<dbReference type="Proteomes" id="UP000225605">
    <property type="component" value="Unassembled WGS sequence"/>
</dbReference>
<dbReference type="GO" id="GO:0003700">
    <property type="term" value="F:DNA-binding transcription factor activity"/>
    <property type="evidence" value="ECO:0007669"/>
    <property type="project" value="InterPro"/>
</dbReference>
<comment type="similarity">
    <text evidence="1">Belongs to the LysR transcriptional regulatory family.</text>
</comment>
<evidence type="ECO:0000256" key="3">
    <source>
        <dbReference type="ARBA" id="ARBA00023125"/>
    </source>
</evidence>
<keyword evidence="3 7" id="KW-0238">DNA-binding</keyword>
<evidence type="ECO:0000256" key="1">
    <source>
        <dbReference type="ARBA" id="ARBA00009437"/>
    </source>
</evidence>
<dbReference type="EMBL" id="NIBT01000001">
    <property type="protein sequence ID" value="PHM27258.1"/>
    <property type="molecule type" value="Genomic_DNA"/>
</dbReference>
<protein>
    <submittedName>
        <fullName evidence="7">DNA-binding transcriptional LysR family regulator</fullName>
    </submittedName>
    <submittedName>
        <fullName evidence="6">LysR family transcriptional regulator</fullName>
    </submittedName>
</protein>
<evidence type="ECO:0000256" key="4">
    <source>
        <dbReference type="ARBA" id="ARBA00023163"/>
    </source>
</evidence>